<dbReference type="Gene3D" id="2.160.20.10">
    <property type="entry name" value="Single-stranded right-handed beta-helix, Pectin lyase-like"/>
    <property type="match status" value="1"/>
</dbReference>
<dbReference type="InterPro" id="IPR045032">
    <property type="entry name" value="PEL"/>
</dbReference>
<dbReference type="InterPro" id="IPR012334">
    <property type="entry name" value="Pectin_lyas_fold"/>
</dbReference>
<evidence type="ECO:0000313" key="4">
    <source>
        <dbReference type="EMBL" id="GAA4046532.1"/>
    </source>
</evidence>
<keyword evidence="2" id="KW-0964">Secreted</keyword>
<keyword evidence="2" id="KW-0624">Polysaccharide degradation</keyword>
<keyword evidence="2" id="KW-0119">Carbohydrate metabolism</keyword>
<organism evidence="4 5">
    <name type="scientific">Hymenobacter glaciei</name>
    <dbReference type="NCBI Taxonomy" id="877209"/>
    <lineage>
        <taxon>Bacteria</taxon>
        <taxon>Pseudomonadati</taxon>
        <taxon>Bacteroidota</taxon>
        <taxon>Cytophagia</taxon>
        <taxon>Cytophagales</taxon>
        <taxon>Hymenobacteraceae</taxon>
        <taxon>Hymenobacter</taxon>
    </lineage>
</organism>
<reference evidence="5" key="1">
    <citation type="journal article" date="2019" name="Int. J. Syst. Evol. Microbiol.">
        <title>The Global Catalogue of Microorganisms (GCM) 10K type strain sequencing project: providing services to taxonomists for standard genome sequencing and annotation.</title>
        <authorList>
            <consortium name="The Broad Institute Genomics Platform"/>
            <consortium name="The Broad Institute Genome Sequencing Center for Infectious Disease"/>
            <person name="Wu L."/>
            <person name="Ma J."/>
        </authorList>
    </citation>
    <scope>NUCLEOTIDE SEQUENCE [LARGE SCALE GENOMIC DNA]</scope>
    <source>
        <strain evidence="5">JCM 17225</strain>
    </source>
</reference>
<dbReference type="InterPro" id="IPR011050">
    <property type="entry name" value="Pectin_lyase_fold/virulence"/>
</dbReference>
<evidence type="ECO:0000259" key="3">
    <source>
        <dbReference type="SMART" id="SM00656"/>
    </source>
</evidence>
<dbReference type="Pfam" id="PF00544">
    <property type="entry name" value="Pectate_lyase_4"/>
    <property type="match status" value="1"/>
</dbReference>
<keyword evidence="5" id="KW-1185">Reference proteome</keyword>
<dbReference type="InterPro" id="IPR002022">
    <property type="entry name" value="Pec_lyase"/>
</dbReference>
<protein>
    <submittedName>
        <fullName evidence="4">Pectate lyase</fullName>
    </submittedName>
</protein>
<dbReference type="GO" id="GO:0016829">
    <property type="term" value="F:lyase activity"/>
    <property type="evidence" value="ECO:0007669"/>
    <property type="project" value="UniProtKB-KW"/>
</dbReference>
<sequence>MKTSAFLATLVACTGMLGGCDRSNPAPTTENVSGAVATADVEATCVAPGWASQNGGTTGGGTATPTIVTTYDQLKAAITNTAVKVVQVNGTITIPSGGRISFQDQTSKTVFGSTGAKLATTDQTAAGSGIFYVKRCKNLVIRNLIFDGPGAYDVNGQDDCTIDACTNVWVDHCEFRDGLDGNLDIKNTSSYITVSWTKFAYLKAPRAGGSGGSNDHRFSNLIGSSDDATADRGKLNITFARCWWAPGCVARMPRVRFGKVQVVNSLFNSANSTSGVQAGFEANLLVQNNVFENVNRPIDLMANNSTAVQVTGNTFTGTTGNTAGNGKTAFTPPYTLSLLSASSVKAAVTGTSGAGATVGGNTCAHSGI</sequence>
<comment type="caution">
    <text evidence="4">The sequence shown here is derived from an EMBL/GenBank/DDBJ whole genome shotgun (WGS) entry which is preliminary data.</text>
</comment>
<dbReference type="PANTHER" id="PTHR31683">
    <property type="entry name" value="PECTATE LYASE 18-RELATED"/>
    <property type="match status" value="1"/>
</dbReference>
<feature type="domain" description="Pectate lyase" evidence="3">
    <location>
        <begin position="61"/>
        <end position="297"/>
    </location>
</feature>
<dbReference type="SUPFAM" id="SSF51126">
    <property type="entry name" value="Pectin lyase-like"/>
    <property type="match status" value="1"/>
</dbReference>
<dbReference type="EMBL" id="BAABDK010000029">
    <property type="protein sequence ID" value="GAA4046532.1"/>
    <property type="molecule type" value="Genomic_DNA"/>
</dbReference>
<proteinExistence type="inferred from homology"/>
<accession>A0ABP7UL61</accession>
<dbReference type="PROSITE" id="PS51257">
    <property type="entry name" value="PROKAR_LIPOPROTEIN"/>
    <property type="match status" value="1"/>
</dbReference>
<gene>
    <name evidence="4" type="ORF">GCM10022409_35730</name>
</gene>
<evidence type="ECO:0000256" key="2">
    <source>
        <dbReference type="RuleBase" id="RU361173"/>
    </source>
</evidence>
<dbReference type="PANTHER" id="PTHR31683:SF18">
    <property type="entry name" value="PECTATE LYASE 21-RELATED"/>
    <property type="match status" value="1"/>
</dbReference>
<name>A0ABP7UL61_9BACT</name>
<dbReference type="SMART" id="SM00656">
    <property type="entry name" value="Amb_all"/>
    <property type="match status" value="1"/>
</dbReference>
<evidence type="ECO:0000313" key="5">
    <source>
        <dbReference type="Proteomes" id="UP001501469"/>
    </source>
</evidence>
<dbReference type="InterPro" id="IPR006626">
    <property type="entry name" value="PbH1"/>
</dbReference>
<dbReference type="SMART" id="SM00710">
    <property type="entry name" value="PbH1"/>
    <property type="match status" value="4"/>
</dbReference>
<comment type="similarity">
    <text evidence="2">Belongs to the polysaccharide lyase 1 family.</text>
</comment>
<dbReference type="Proteomes" id="UP001501469">
    <property type="component" value="Unassembled WGS sequence"/>
</dbReference>
<evidence type="ECO:0000256" key="1">
    <source>
        <dbReference type="ARBA" id="ARBA00023239"/>
    </source>
</evidence>
<comment type="subcellular location">
    <subcellularLocation>
        <location evidence="2">Secreted</location>
    </subcellularLocation>
</comment>
<dbReference type="RefSeq" id="WP_345057217.1">
    <property type="nucleotide sequence ID" value="NZ_BAABDK010000029.1"/>
</dbReference>
<keyword evidence="1 2" id="KW-0456">Lyase</keyword>